<protein>
    <submittedName>
        <fullName evidence="1">Uncharacterized protein</fullName>
    </submittedName>
</protein>
<name>A0ACC2SVE8_9FUNG</name>
<comment type="caution">
    <text evidence="1">The sequence shown here is derived from an EMBL/GenBank/DDBJ whole genome shotgun (WGS) entry which is preliminary data.</text>
</comment>
<evidence type="ECO:0000313" key="1">
    <source>
        <dbReference type="EMBL" id="KAJ9066240.1"/>
    </source>
</evidence>
<gene>
    <name evidence="1" type="ORF">DSO57_1011568</name>
</gene>
<organism evidence="1 2">
    <name type="scientific">Entomophthora muscae</name>
    <dbReference type="NCBI Taxonomy" id="34485"/>
    <lineage>
        <taxon>Eukaryota</taxon>
        <taxon>Fungi</taxon>
        <taxon>Fungi incertae sedis</taxon>
        <taxon>Zoopagomycota</taxon>
        <taxon>Entomophthoromycotina</taxon>
        <taxon>Entomophthoromycetes</taxon>
        <taxon>Entomophthorales</taxon>
        <taxon>Entomophthoraceae</taxon>
        <taxon>Entomophthora</taxon>
    </lineage>
</organism>
<proteinExistence type="predicted"/>
<keyword evidence="2" id="KW-1185">Reference proteome</keyword>
<sequence>MLSKKKLIYVAFGTIVYLENYQVKAILEGLVQALEDRLVDSIIWTLVSTHYSQLPQTIRLRGKTVGFEELLKDYPIKIMEYAPQVAILQHPATKVFLSHCGIESTFEGLLAGVPFLAVPFFGDQLTNAGNLEANGVAIAVDRHVISKDKVYQAISLLSLDRHKMFAANVERMNRITFAASFNKLRAVSLIEQIMFLSRALENPASALNHLVTQDNHMHWFFRHNLDMYLIVILTISVLLFIVFRLISIVGSIKLWIGKLQIQDNPTLVASTKDKEA</sequence>
<reference evidence="1" key="1">
    <citation type="submission" date="2022-04" db="EMBL/GenBank/DDBJ databases">
        <title>Genome of the entomopathogenic fungus Entomophthora muscae.</title>
        <authorList>
            <person name="Elya C."/>
            <person name="Lovett B.R."/>
            <person name="Lee E."/>
            <person name="Macias A.M."/>
            <person name="Hajek A.E."/>
            <person name="De Bivort B.L."/>
            <person name="Kasson M.T."/>
            <person name="De Fine Licht H.H."/>
            <person name="Stajich J.E."/>
        </authorList>
    </citation>
    <scope>NUCLEOTIDE SEQUENCE</scope>
    <source>
        <strain evidence="1">Berkeley</strain>
    </source>
</reference>
<accession>A0ACC2SVE8</accession>
<evidence type="ECO:0000313" key="2">
    <source>
        <dbReference type="Proteomes" id="UP001165960"/>
    </source>
</evidence>
<dbReference type="Proteomes" id="UP001165960">
    <property type="component" value="Unassembled WGS sequence"/>
</dbReference>
<dbReference type="EMBL" id="QTSX02004300">
    <property type="protein sequence ID" value="KAJ9066240.1"/>
    <property type="molecule type" value="Genomic_DNA"/>
</dbReference>